<dbReference type="InterPro" id="IPR035985">
    <property type="entry name" value="Ubiquitin-activating_enz"/>
</dbReference>
<evidence type="ECO:0000313" key="3">
    <source>
        <dbReference type="Proteomes" id="UP000218831"/>
    </source>
</evidence>
<dbReference type="SUPFAM" id="SSF69572">
    <property type="entry name" value="Activating enzymes of the ubiquitin-like proteins"/>
    <property type="match status" value="1"/>
</dbReference>
<dbReference type="Proteomes" id="UP000218831">
    <property type="component" value="Unassembled WGS sequence"/>
</dbReference>
<proteinExistence type="predicted"/>
<name>A0A2A2GCV7_9BACT</name>
<sequence>MDVKSEEFYSERDKRTISFIDDTDHLNKKIGVVISKKACQSYIGQLLVLTLLNQLSRVHRQIAVIVEEDEPLLIDDYPLINETKFSAAIQSLTESIDPYGDFQVVDKLMDCEASITVGNTDVSTTYYTGCRGTVGILSKDPIGRIDWGDQSKIGAGMASTLAAAALLRKTIDKPVRSLAICAWDYEEVKLDAGNYPEVLNSKPDLGNSFIIGAGAVGSAFTYWLRLLGFKGRLTLIDKDPVQLHNTNRSLLFIPEHSDWFDGRALNKVDILGETLEGSCRPIIEWYDEAEEIKDEKFDIIYCLANERDVRTRIMSRYPLVVLHATTGHDWLSQLHRHIYDTDDCIRCRMDDIKDVKLECSKGEVKKEKETEVEAPTNNRDAALPFLSTASGLLLYTLSLKTAFKSASQDKANDWRMFFDFLPDPFRKGRAKCKSDCPYSGRAQLVSKIHSKNKYKELIS</sequence>
<feature type="domain" description="THIF-type NAD/FAD binding fold" evidence="1">
    <location>
        <begin position="209"/>
        <end position="274"/>
    </location>
</feature>
<keyword evidence="3" id="KW-1185">Reference proteome</keyword>
<dbReference type="EMBL" id="NSKE01000002">
    <property type="protein sequence ID" value="PAU95391.1"/>
    <property type="molecule type" value="Genomic_DNA"/>
</dbReference>
<comment type="caution">
    <text evidence="2">The sequence shown here is derived from an EMBL/GenBank/DDBJ whole genome shotgun (WGS) entry which is preliminary data.</text>
</comment>
<organism evidence="2 3">
    <name type="scientific">Fodinibius salipaludis</name>
    <dbReference type="NCBI Taxonomy" id="2032627"/>
    <lineage>
        <taxon>Bacteria</taxon>
        <taxon>Pseudomonadati</taxon>
        <taxon>Balneolota</taxon>
        <taxon>Balneolia</taxon>
        <taxon>Balneolales</taxon>
        <taxon>Balneolaceae</taxon>
        <taxon>Fodinibius</taxon>
    </lineage>
</organism>
<evidence type="ECO:0000259" key="1">
    <source>
        <dbReference type="Pfam" id="PF00899"/>
    </source>
</evidence>
<dbReference type="Gene3D" id="3.40.50.720">
    <property type="entry name" value="NAD(P)-binding Rossmann-like Domain"/>
    <property type="match status" value="1"/>
</dbReference>
<dbReference type="RefSeq" id="WP_095605518.1">
    <property type="nucleotide sequence ID" value="NZ_NSKE01000002.1"/>
</dbReference>
<gene>
    <name evidence="2" type="ORF">CK503_04130</name>
</gene>
<evidence type="ECO:0000313" key="2">
    <source>
        <dbReference type="EMBL" id="PAU95391.1"/>
    </source>
</evidence>
<dbReference type="OrthoDB" id="9804286at2"/>
<dbReference type="AlphaFoldDB" id="A0A2A2GCV7"/>
<protein>
    <recommendedName>
        <fullName evidence="1">THIF-type NAD/FAD binding fold domain-containing protein</fullName>
    </recommendedName>
</protein>
<dbReference type="InterPro" id="IPR000594">
    <property type="entry name" value="ThiF_NAD_FAD-bd"/>
</dbReference>
<dbReference type="GO" id="GO:0008641">
    <property type="term" value="F:ubiquitin-like modifier activating enzyme activity"/>
    <property type="evidence" value="ECO:0007669"/>
    <property type="project" value="InterPro"/>
</dbReference>
<accession>A0A2A2GCV7</accession>
<dbReference type="Pfam" id="PF00899">
    <property type="entry name" value="ThiF"/>
    <property type="match status" value="1"/>
</dbReference>
<reference evidence="2 3" key="1">
    <citation type="submission" date="2017-08" db="EMBL/GenBank/DDBJ databases">
        <title>Aliifodinibius alkalisoli sp. nov., isolated from saline alkaline soil.</title>
        <authorList>
            <person name="Liu D."/>
            <person name="Zhang G."/>
        </authorList>
    </citation>
    <scope>NUCLEOTIDE SEQUENCE [LARGE SCALE GENOMIC DNA]</scope>
    <source>
        <strain evidence="2 3">WN023</strain>
    </source>
</reference>